<evidence type="ECO:0000313" key="2">
    <source>
        <dbReference type="Proteomes" id="UP000616724"/>
    </source>
</evidence>
<dbReference type="EMBL" id="BOOH01000047">
    <property type="protein sequence ID" value="GIH79300.1"/>
    <property type="molecule type" value="Genomic_DNA"/>
</dbReference>
<reference evidence="1 2" key="1">
    <citation type="submission" date="2021-01" db="EMBL/GenBank/DDBJ databases">
        <title>Whole genome shotgun sequence of Planobispora longispora NBRC 13918.</title>
        <authorList>
            <person name="Komaki H."/>
            <person name="Tamura T."/>
        </authorList>
    </citation>
    <scope>NUCLEOTIDE SEQUENCE [LARGE SCALE GENOMIC DNA]</scope>
    <source>
        <strain evidence="1 2">NBRC 13918</strain>
    </source>
</reference>
<keyword evidence="2" id="KW-1185">Reference proteome</keyword>
<comment type="caution">
    <text evidence="1">The sequence shown here is derived from an EMBL/GenBank/DDBJ whole genome shotgun (WGS) entry which is preliminary data.</text>
</comment>
<gene>
    <name evidence="1" type="ORF">Plo01_57290</name>
</gene>
<sequence length="142" mass="15882">MTPHIGWRVDSFFLRAEVDENEVLSTDVEIELENEAFTSFTVTDVSAEMPGLRLLPGKPSEATVEGNGYGQLTGRVVITDCAAVPYEPQPVRFTYETWMGTRSAEVTWDSWRLTGPEESMPIAWQRGLADKVCNDAVNPDWP</sequence>
<name>A0A8J3RR85_9ACTN</name>
<protein>
    <submittedName>
        <fullName evidence="1">Uncharacterized protein</fullName>
    </submittedName>
</protein>
<proteinExistence type="predicted"/>
<dbReference type="Proteomes" id="UP000616724">
    <property type="component" value="Unassembled WGS sequence"/>
</dbReference>
<organism evidence="1 2">
    <name type="scientific">Planobispora longispora</name>
    <dbReference type="NCBI Taxonomy" id="28887"/>
    <lineage>
        <taxon>Bacteria</taxon>
        <taxon>Bacillati</taxon>
        <taxon>Actinomycetota</taxon>
        <taxon>Actinomycetes</taxon>
        <taxon>Streptosporangiales</taxon>
        <taxon>Streptosporangiaceae</taxon>
        <taxon>Planobispora</taxon>
    </lineage>
</organism>
<dbReference type="AlphaFoldDB" id="A0A8J3RR85"/>
<accession>A0A8J3RR85</accession>
<evidence type="ECO:0000313" key="1">
    <source>
        <dbReference type="EMBL" id="GIH79300.1"/>
    </source>
</evidence>